<protein>
    <submittedName>
        <fullName evidence="1">Uncharacterized protein</fullName>
    </submittedName>
</protein>
<evidence type="ECO:0000313" key="1">
    <source>
        <dbReference type="EMBL" id="QJT21696.1"/>
    </source>
</evidence>
<proteinExistence type="predicted"/>
<evidence type="ECO:0000313" key="2">
    <source>
        <dbReference type="Proteomes" id="UP000501427"/>
    </source>
</evidence>
<accession>A0A6M4YGW3</accession>
<dbReference type="AlphaFoldDB" id="A0A6M4YGW3"/>
<sequence length="225" mass="24942">MNANTNIDLSVVHDAIVADIKAAFPNLQTVEFYREDRKSLVTPACLLELTELEADPDNDPGTEQLAVLAKFEAELVIGFRAQAGSMAKAKLSIRMLAAALEAWLRMRRWTNPADPTKKLTTGEAMVIGAYQDDFSVMGRRQDQDLSQFEVWRVEWQQRLHLGATVWTDEGITPGRVFVREDVSADLDGTAVYFDFEEWAGDVACIGGQLGFGDCQPGDDITEITP</sequence>
<organism evidence="1 2">
    <name type="scientific">Aeromonas media</name>
    <dbReference type="NCBI Taxonomy" id="651"/>
    <lineage>
        <taxon>Bacteria</taxon>
        <taxon>Pseudomonadati</taxon>
        <taxon>Pseudomonadota</taxon>
        <taxon>Gammaproteobacteria</taxon>
        <taxon>Aeromonadales</taxon>
        <taxon>Aeromonadaceae</taxon>
        <taxon>Aeromonas</taxon>
    </lineage>
</organism>
<dbReference type="EMBL" id="CP038441">
    <property type="protein sequence ID" value="QJT21696.1"/>
    <property type="molecule type" value="Genomic_DNA"/>
</dbReference>
<gene>
    <name evidence="1" type="ORF">E4184_09835</name>
</gene>
<dbReference type="Proteomes" id="UP000501427">
    <property type="component" value="Chromosome"/>
</dbReference>
<reference evidence="1 2" key="1">
    <citation type="submission" date="2019-03" db="EMBL/GenBank/DDBJ databases">
        <title>Novel transposon Tn6433 accelerates the dissemination of tet(E) in Aeromonas from aerobic biofilm under oxytetracycline stress.</title>
        <authorList>
            <person name="Shi Y."/>
            <person name="Tian Z."/>
            <person name="Zhang Y."/>
            <person name="Zhang H."/>
            <person name="Yang M."/>
        </authorList>
    </citation>
    <scope>NUCLEOTIDE SEQUENCE [LARGE SCALE GENOMIC DNA]</scope>
    <source>
        <strain evidence="1 2">T0.1-19</strain>
    </source>
</reference>
<name>A0A6M4YGW3_AERME</name>
<dbReference type="RefSeq" id="WP_171276004.1">
    <property type="nucleotide sequence ID" value="NZ_CAWPJG010000001.1"/>
</dbReference>